<proteinExistence type="predicted"/>
<accession>A0AAW2L2Z9</accession>
<reference evidence="1" key="2">
    <citation type="journal article" date="2024" name="Plant">
        <title>Genomic evolution and insights into agronomic trait innovations of Sesamum species.</title>
        <authorList>
            <person name="Miao H."/>
            <person name="Wang L."/>
            <person name="Qu L."/>
            <person name="Liu H."/>
            <person name="Sun Y."/>
            <person name="Le M."/>
            <person name="Wang Q."/>
            <person name="Wei S."/>
            <person name="Zheng Y."/>
            <person name="Lin W."/>
            <person name="Duan Y."/>
            <person name="Cao H."/>
            <person name="Xiong S."/>
            <person name="Wang X."/>
            <person name="Wei L."/>
            <person name="Li C."/>
            <person name="Ma Q."/>
            <person name="Ju M."/>
            <person name="Zhao R."/>
            <person name="Li G."/>
            <person name="Mu C."/>
            <person name="Tian Q."/>
            <person name="Mei H."/>
            <person name="Zhang T."/>
            <person name="Gao T."/>
            <person name="Zhang H."/>
        </authorList>
    </citation>
    <scope>NUCLEOTIDE SEQUENCE</scope>
    <source>
        <strain evidence="1">G02</strain>
    </source>
</reference>
<name>A0AAW2L2Z9_SESRA</name>
<protein>
    <submittedName>
        <fullName evidence="1">Uncharacterized protein</fullName>
    </submittedName>
</protein>
<organism evidence="1">
    <name type="scientific">Sesamum radiatum</name>
    <name type="common">Black benniseed</name>
    <dbReference type="NCBI Taxonomy" id="300843"/>
    <lineage>
        <taxon>Eukaryota</taxon>
        <taxon>Viridiplantae</taxon>
        <taxon>Streptophyta</taxon>
        <taxon>Embryophyta</taxon>
        <taxon>Tracheophyta</taxon>
        <taxon>Spermatophyta</taxon>
        <taxon>Magnoliopsida</taxon>
        <taxon>eudicotyledons</taxon>
        <taxon>Gunneridae</taxon>
        <taxon>Pentapetalae</taxon>
        <taxon>asterids</taxon>
        <taxon>lamiids</taxon>
        <taxon>Lamiales</taxon>
        <taxon>Pedaliaceae</taxon>
        <taxon>Sesamum</taxon>
    </lineage>
</organism>
<gene>
    <name evidence="1" type="ORF">Sradi_5678000</name>
</gene>
<comment type="caution">
    <text evidence="1">The sequence shown here is derived from an EMBL/GenBank/DDBJ whole genome shotgun (WGS) entry which is preliminary data.</text>
</comment>
<sequence>MAYVGARAVGRYRVGRWVAPWAAENQGQHLSFAWVIEASTLRPRDLTHAVCYRVLAVHGGPLAKMSGCGATPHVGQVMRPCCKLSRHGGRAVWDHC</sequence>
<reference evidence="1" key="1">
    <citation type="submission" date="2020-06" db="EMBL/GenBank/DDBJ databases">
        <authorList>
            <person name="Li T."/>
            <person name="Hu X."/>
            <person name="Zhang T."/>
            <person name="Song X."/>
            <person name="Zhang H."/>
            <person name="Dai N."/>
            <person name="Sheng W."/>
            <person name="Hou X."/>
            <person name="Wei L."/>
        </authorList>
    </citation>
    <scope>NUCLEOTIDE SEQUENCE</scope>
    <source>
        <strain evidence="1">G02</strain>
        <tissue evidence="1">Leaf</tissue>
    </source>
</reference>
<dbReference type="AlphaFoldDB" id="A0AAW2L2Z9"/>
<dbReference type="EMBL" id="JACGWJ010000026">
    <property type="protein sequence ID" value="KAL0312787.1"/>
    <property type="molecule type" value="Genomic_DNA"/>
</dbReference>
<evidence type="ECO:0000313" key="1">
    <source>
        <dbReference type="EMBL" id="KAL0312787.1"/>
    </source>
</evidence>